<proteinExistence type="predicted"/>
<dbReference type="InterPro" id="IPR051678">
    <property type="entry name" value="AGP_Transferase"/>
</dbReference>
<evidence type="ECO:0000313" key="3">
    <source>
        <dbReference type="Proteomes" id="UP000078148"/>
    </source>
</evidence>
<dbReference type="KEGG" id="pbv:AR543_15565"/>
<protein>
    <submittedName>
        <fullName evidence="2">Aminoglycoside phosphotransferase</fullName>
    </submittedName>
</protein>
<dbReference type="STRING" id="1616788.AR543_15565"/>
<feature type="domain" description="Aminoglycoside phosphotransferase" evidence="1">
    <location>
        <begin position="40"/>
        <end position="280"/>
    </location>
</feature>
<reference evidence="2 3" key="2">
    <citation type="journal article" date="2016" name="Int. J. Syst. Evol. Microbiol.">
        <title>Paenibacillus bovis sp. nov., isolated from raw yak (Bos grunniens) milk.</title>
        <authorList>
            <person name="Gao C."/>
            <person name="Han J."/>
            <person name="Liu Z."/>
            <person name="Xu X."/>
            <person name="Hang F."/>
            <person name="Wu Z."/>
        </authorList>
    </citation>
    <scope>NUCLEOTIDE SEQUENCE [LARGE SCALE GENOMIC DNA]</scope>
    <source>
        <strain evidence="2 3">BD3526</strain>
    </source>
</reference>
<dbReference type="Proteomes" id="UP000078148">
    <property type="component" value="Chromosome"/>
</dbReference>
<keyword evidence="2" id="KW-0808">Transferase</keyword>
<keyword evidence="3" id="KW-1185">Reference proteome</keyword>
<dbReference type="PANTHER" id="PTHR21310">
    <property type="entry name" value="AMINOGLYCOSIDE PHOSPHOTRANSFERASE-RELATED-RELATED"/>
    <property type="match status" value="1"/>
</dbReference>
<dbReference type="EMBL" id="CP013023">
    <property type="protein sequence ID" value="ANF97278.1"/>
    <property type="molecule type" value="Genomic_DNA"/>
</dbReference>
<dbReference type="Pfam" id="PF01636">
    <property type="entry name" value="APH"/>
    <property type="match status" value="1"/>
</dbReference>
<dbReference type="OrthoDB" id="9800774at2"/>
<evidence type="ECO:0000259" key="1">
    <source>
        <dbReference type="Pfam" id="PF01636"/>
    </source>
</evidence>
<gene>
    <name evidence="2" type="ORF">AR543_15565</name>
</gene>
<dbReference type="InterPro" id="IPR002575">
    <property type="entry name" value="Aminoglycoside_PTrfase"/>
</dbReference>
<sequence>MKTNWEHASGAREIAKPQLEKMIASAFPEQKLLLAERTGTGLSSGTYKIRLEHADIPYLLRISAGHADVALMERAITERIDANIPVARYLHLDTSGSIFPQPWAILEWKEGVLLRDLLQSSDNQIIADAATAVGTVLARIHQYEFASHGFLAPDLHIAHTLEMGADGFLSFITDSLKTEQAVQWLDKAEQKALWDFCLLHALLLSDTVETPILVHSDFNGLNVLMRQDSNGIQVAAVLDWEFAFSGSRYVDIGNMLRYEEEQSLYEQHFIEAYRQAGGQLDEQWRLLSRLQELIALLDMLSHSTASMPVRIADLQQLIARTISL</sequence>
<evidence type="ECO:0000313" key="2">
    <source>
        <dbReference type="EMBL" id="ANF97278.1"/>
    </source>
</evidence>
<dbReference type="RefSeq" id="WP_060535390.1">
    <property type="nucleotide sequence ID" value="NZ_CP013023.1"/>
</dbReference>
<reference evidence="3" key="1">
    <citation type="submission" date="2015-10" db="EMBL/GenBank/DDBJ databases">
        <title>Genome of Paenibacillus bovis sp. nov.</title>
        <authorList>
            <person name="Wu Z."/>
            <person name="Gao C."/>
            <person name="Liu Z."/>
            <person name="Zheng H."/>
        </authorList>
    </citation>
    <scope>NUCLEOTIDE SEQUENCE [LARGE SCALE GENOMIC DNA]</scope>
    <source>
        <strain evidence="3">BD3526</strain>
    </source>
</reference>
<dbReference type="Gene3D" id="3.90.1200.10">
    <property type="match status" value="1"/>
</dbReference>
<accession>A0A172ZI65</accession>
<dbReference type="SUPFAM" id="SSF56112">
    <property type="entry name" value="Protein kinase-like (PK-like)"/>
    <property type="match status" value="1"/>
</dbReference>
<name>A0A172ZI65_9BACL</name>
<organism evidence="2 3">
    <name type="scientific">Paenibacillus bovis</name>
    <dbReference type="NCBI Taxonomy" id="1616788"/>
    <lineage>
        <taxon>Bacteria</taxon>
        <taxon>Bacillati</taxon>
        <taxon>Bacillota</taxon>
        <taxon>Bacilli</taxon>
        <taxon>Bacillales</taxon>
        <taxon>Paenibacillaceae</taxon>
        <taxon>Paenibacillus</taxon>
    </lineage>
</organism>
<dbReference type="InterPro" id="IPR011009">
    <property type="entry name" value="Kinase-like_dom_sf"/>
</dbReference>
<dbReference type="AlphaFoldDB" id="A0A172ZI65"/>
<dbReference type="GO" id="GO:0016740">
    <property type="term" value="F:transferase activity"/>
    <property type="evidence" value="ECO:0007669"/>
    <property type="project" value="UniProtKB-KW"/>
</dbReference>